<evidence type="ECO:0000313" key="1">
    <source>
        <dbReference type="EMBL" id="TWT94209.1"/>
    </source>
</evidence>
<protein>
    <submittedName>
        <fullName evidence="1">Uncharacterized protein</fullName>
    </submittedName>
</protein>
<proteinExistence type="predicted"/>
<dbReference type="EMBL" id="SJPM01000008">
    <property type="protein sequence ID" value="TWT94209.1"/>
    <property type="molecule type" value="Genomic_DNA"/>
</dbReference>
<comment type="caution">
    <text evidence="1">The sequence shown here is derived from an EMBL/GenBank/DDBJ whole genome shotgun (WGS) entry which is preliminary data.</text>
</comment>
<evidence type="ECO:0000313" key="2">
    <source>
        <dbReference type="Proteomes" id="UP000316213"/>
    </source>
</evidence>
<accession>A0A5C6A3Y7</accession>
<reference evidence="1 2" key="1">
    <citation type="submission" date="2019-02" db="EMBL/GenBank/DDBJ databases">
        <title>Deep-cultivation of Planctomycetes and their phenomic and genomic characterization uncovers novel biology.</title>
        <authorList>
            <person name="Wiegand S."/>
            <person name="Jogler M."/>
            <person name="Boedeker C."/>
            <person name="Pinto D."/>
            <person name="Vollmers J."/>
            <person name="Rivas-Marin E."/>
            <person name="Kohn T."/>
            <person name="Peeters S.H."/>
            <person name="Heuer A."/>
            <person name="Rast P."/>
            <person name="Oberbeckmann S."/>
            <person name="Bunk B."/>
            <person name="Jeske O."/>
            <person name="Meyerdierks A."/>
            <person name="Storesund J.E."/>
            <person name="Kallscheuer N."/>
            <person name="Luecker S."/>
            <person name="Lage O.M."/>
            <person name="Pohl T."/>
            <person name="Merkel B.J."/>
            <person name="Hornburger P."/>
            <person name="Mueller R.-W."/>
            <person name="Bruemmer F."/>
            <person name="Labrenz M."/>
            <person name="Spormann A.M."/>
            <person name="Op Den Camp H."/>
            <person name="Overmann J."/>
            <person name="Amann R."/>
            <person name="Jetten M.S.M."/>
            <person name="Mascher T."/>
            <person name="Medema M.H."/>
            <person name="Devos D.P."/>
            <person name="Kaster A.-K."/>
            <person name="Ovreas L."/>
            <person name="Rohde M."/>
            <person name="Galperin M.Y."/>
            <person name="Jogler C."/>
        </authorList>
    </citation>
    <scope>NUCLEOTIDE SEQUENCE [LARGE SCALE GENOMIC DNA]</scope>
    <source>
        <strain evidence="1 2">Pla100</strain>
    </source>
</reference>
<dbReference type="Proteomes" id="UP000316213">
    <property type="component" value="Unassembled WGS sequence"/>
</dbReference>
<sequence length="136" mass="14652">MLETMIASFVLLISLAALGLQTSVGTKAARRAQLQTQSAILAASKLDELVATRTFAVTTSPQPFGDHPEWNYTVSLESVDRVGQLADMGDPANLILLSIATWKTGGEAHQSRTTLRKIIRRSISSDWDAPISGTAR</sequence>
<dbReference type="AlphaFoldDB" id="A0A5C6A3Y7"/>
<name>A0A5C6A3Y7_9BACT</name>
<keyword evidence="2" id="KW-1185">Reference proteome</keyword>
<gene>
    <name evidence="1" type="ORF">Pla100_38190</name>
</gene>
<organism evidence="1 2">
    <name type="scientific">Neorhodopirellula pilleata</name>
    <dbReference type="NCBI Taxonomy" id="2714738"/>
    <lineage>
        <taxon>Bacteria</taxon>
        <taxon>Pseudomonadati</taxon>
        <taxon>Planctomycetota</taxon>
        <taxon>Planctomycetia</taxon>
        <taxon>Pirellulales</taxon>
        <taxon>Pirellulaceae</taxon>
        <taxon>Neorhodopirellula</taxon>
    </lineage>
</organism>